<proteinExistence type="predicted"/>
<reference evidence="6 7" key="1">
    <citation type="journal article" date="2020" name="Int. J. Syst. Evol. Microbiol.">
        <title>Novel acetic acid bacteria from cider fermentations: Acetobacter conturbans sp. nov. and Acetobacter fallax sp. nov.</title>
        <authorList>
            <person name="Sombolestani A.S."/>
            <person name="Cleenwerck I."/>
            <person name="Cnockaert M."/>
            <person name="Borremans W."/>
            <person name="Wieme A.D."/>
            <person name="De Vuyst L."/>
            <person name="Vandamme P."/>
        </authorList>
    </citation>
    <scope>NUCLEOTIDE SEQUENCE [LARGE SCALE GENOMIC DNA]</scope>
    <source>
        <strain evidence="6 7">LMG 30640</strain>
    </source>
</reference>
<keyword evidence="3" id="KW-0998">Cell outer membrane</keyword>
<keyword evidence="4" id="KW-0732">Signal</keyword>
<comment type="caution">
    <text evidence="6">The sequence shown here is derived from an EMBL/GenBank/DDBJ whole genome shotgun (WGS) entry which is preliminary data.</text>
</comment>
<keyword evidence="2" id="KW-0472">Membrane</keyword>
<dbReference type="Pfam" id="PF07715">
    <property type="entry name" value="Plug"/>
    <property type="match status" value="1"/>
</dbReference>
<keyword evidence="7" id="KW-1185">Reference proteome</keyword>
<feature type="domain" description="TonB-dependent receptor plug" evidence="5">
    <location>
        <begin position="97"/>
        <end position="203"/>
    </location>
</feature>
<evidence type="ECO:0000259" key="5">
    <source>
        <dbReference type="Pfam" id="PF07715"/>
    </source>
</evidence>
<dbReference type="InterPro" id="IPR037066">
    <property type="entry name" value="Plug_dom_sf"/>
</dbReference>
<gene>
    <name evidence="6" type="ORF">GOB93_05780</name>
</gene>
<dbReference type="SUPFAM" id="SSF56935">
    <property type="entry name" value="Porins"/>
    <property type="match status" value="1"/>
</dbReference>
<dbReference type="RefSeq" id="WP_173582533.1">
    <property type="nucleotide sequence ID" value="NZ_WOTB01000005.1"/>
</dbReference>
<keyword evidence="6" id="KW-0675">Receptor</keyword>
<comment type="subcellular location">
    <subcellularLocation>
        <location evidence="1">Cell outer membrane</location>
    </subcellularLocation>
</comment>
<dbReference type="EMBL" id="WOTB01000005">
    <property type="protein sequence ID" value="NHN84154.1"/>
    <property type="molecule type" value="Genomic_DNA"/>
</dbReference>
<dbReference type="Gene3D" id="2.170.130.10">
    <property type="entry name" value="TonB-dependent receptor, plug domain"/>
    <property type="match status" value="1"/>
</dbReference>
<dbReference type="InterPro" id="IPR012910">
    <property type="entry name" value="Plug_dom"/>
</dbReference>
<evidence type="ECO:0000256" key="3">
    <source>
        <dbReference type="ARBA" id="ARBA00023237"/>
    </source>
</evidence>
<evidence type="ECO:0000256" key="1">
    <source>
        <dbReference type="ARBA" id="ARBA00004442"/>
    </source>
</evidence>
<dbReference type="Gene3D" id="2.40.170.20">
    <property type="entry name" value="TonB-dependent receptor, beta-barrel domain"/>
    <property type="match status" value="1"/>
</dbReference>
<feature type="signal peptide" evidence="4">
    <location>
        <begin position="1"/>
        <end position="26"/>
    </location>
</feature>
<organism evidence="6 7">
    <name type="scientific">Acetobacter musti</name>
    <dbReference type="NCBI Taxonomy" id="864732"/>
    <lineage>
        <taxon>Bacteria</taxon>
        <taxon>Pseudomonadati</taxon>
        <taxon>Pseudomonadota</taxon>
        <taxon>Alphaproteobacteria</taxon>
        <taxon>Acetobacterales</taxon>
        <taxon>Acetobacteraceae</taxon>
        <taxon>Acetobacter</taxon>
    </lineage>
</organism>
<evidence type="ECO:0000256" key="2">
    <source>
        <dbReference type="ARBA" id="ARBA00023136"/>
    </source>
</evidence>
<protein>
    <submittedName>
        <fullName evidence="6">TonB-dependent receptor plug domain-containing protein</fullName>
    </submittedName>
</protein>
<accession>A0ABX0JN13</accession>
<evidence type="ECO:0000313" key="6">
    <source>
        <dbReference type="EMBL" id="NHN84154.1"/>
    </source>
</evidence>
<evidence type="ECO:0000256" key="4">
    <source>
        <dbReference type="SAM" id="SignalP"/>
    </source>
</evidence>
<name>A0ABX0JN13_9PROT</name>
<sequence length="809" mass="87935">MISEGSARARRICLLGTILTSGSVFAGTSDAATRLHGHRVPPRHIKAVPSQKPVAVLHAAPVSTVSTASPEEVQVTGAARFDNGVTNTTPGGGLMPPQTAPKSVSAVTRDFIAKQVPTSNSLTLVANLPGVVVSGTDPLGIGDHMGISMRGLPQNEVGSLLEGMPVADPISYLAFPGEWVDADNIQSVTVSQGNPDITYPVHNAVGGALETKVRNPSDRFGGLIDVSYGRKSLEREFIRVDTGEIGKTGVKAFVSFSDVTYNEWRGSGQGRREHVDAKLLKEWGRGSSFAFRLGWNSMVSPTDTYPTMAQWKQYGISYNYNKTFTPGVASYQKLSDYYRDVIKMNAPTTLRLTNSLDLVINPYFFYVKSTPNGVTNLSNDNSFNGAEPAGPLNLPNQVDGQTTVQSQALYREYMGGQNSYFKWRTSRNNTMRFGWWYSYMDFQQATSFALIGLNGNVASQYGAYPILMGNGKPLRTWDGHLIQQDNGLYVDDTLKLFGDKLTLNAGFKAVMVSRYATNAVPGAAYSSSSQVFEPLPQVSASYQLTEKDQIYINGTTSFSQLSGNYWDVFNVKTGKLSTLNSGNLAPEYSIAEEIGFRHHGLFNFSVSAFNYNISNKQISSQSLINGVATGVYINAGGETGRGINAEFGLRPWHHFSPYVSGQYLHTSIDNNLLSGSDYLPTKGKSEVLSPKFSGSIGLSYDNGSAFGNFALNYVDSQYSTFMNDESIPSRITSNVTMGYRFRNVWWLKHPQIQINLVNIGDEKYLSGAFGVTGAAKTTRGVYGTMISGSAPTYWVGGGFSAFVSMSTGF</sequence>
<evidence type="ECO:0000313" key="7">
    <source>
        <dbReference type="Proteomes" id="UP000635278"/>
    </source>
</evidence>
<dbReference type="InterPro" id="IPR036942">
    <property type="entry name" value="Beta-barrel_TonB_sf"/>
</dbReference>
<feature type="chain" id="PRO_5047268436" evidence="4">
    <location>
        <begin position="27"/>
        <end position="809"/>
    </location>
</feature>
<dbReference type="Proteomes" id="UP000635278">
    <property type="component" value="Unassembled WGS sequence"/>
</dbReference>